<dbReference type="EC" id="1.1.1.281" evidence="2"/>
<proteinExistence type="predicted"/>
<gene>
    <name evidence="2" type="primary">rmd</name>
    <name evidence="2" type="ORF">POI8812_00468</name>
</gene>
<dbReference type="EMBL" id="OMKW01000001">
    <property type="protein sequence ID" value="SPF28170.1"/>
    <property type="molecule type" value="Genomic_DNA"/>
</dbReference>
<sequence>MPKVVITGATGLLGGRLAEFLNASGRFDVIRTSRKARTGFHRFDLSAQEMHADVLNGVDWVVHAAGMNAAACAKDPSLAAETNGAETAALAQLAARNGVSGFTFLSTAHVYDAPLCGHLDETFPPRNEHPYATSNLLGETGLLGVAEKTELTAQIIRLSNGFGAPVDPKADCWMLVLNDIARQIAERGEARLQSSGEQLRDFVAITNICEALSHLIQATTPGVFNVASGQAQPVRTLVDQLVGIASRDLGREVALTTAPLTGEPQPDLTLDTSRLRATGAPVPDAASTQAELERLWSFCRREFEGNSS</sequence>
<name>A0A2R8A823_9RHOB</name>
<organism evidence="2 3">
    <name type="scientific">Pontivivens insulae</name>
    <dbReference type="NCBI Taxonomy" id="1639689"/>
    <lineage>
        <taxon>Bacteria</taxon>
        <taxon>Pseudomonadati</taxon>
        <taxon>Pseudomonadota</taxon>
        <taxon>Alphaproteobacteria</taxon>
        <taxon>Rhodobacterales</taxon>
        <taxon>Paracoccaceae</taxon>
        <taxon>Pontivivens</taxon>
    </lineage>
</organism>
<accession>A0A2R8A823</accession>
<evidence type="ECO:0000313" key="3">
    <source>
        <dbReference type="Proteomes" id="UP000244932"/>
    </source>
</evidence>
<protein>
    <submittedName>
        <fullName evidence="2">GDP-6-deoxy-D-mannose reductase</fullName>
        <ecNumber evidence="2">1.1.1.281</ecNumber>
    </submittedName>
</protein>
<evidence type="ECO:0000259" key="1">
    <source>
        <dbReference type="Pfam" id="PF01370"/>
    </source>
</evidence>
<dbReference type="InterPro" id="IPR050177">
    <property type="entry name" value="Lipid_A_modif_metabolic_enz"/>
</dbReference>
<keyword evidence="3" id="KW-1185">Reference proteome</keyword>
<dbReference type="RefSeq" id="WP_162844862.1">
    <property type="nucleotide sequence ID" value="NZ_OMKW01000001.1"/>
</dbReference>
<keyword evidence="2" id="KW-0560">Oxidoreductase</keyword>
<dbReference type="CDD" id="cd08946">
    <property type="entry name" value="SDR_e"/>
    <property type="match status" value="1"/>
</dbReference>
<dbReference type="PANTHER" id="PTHR43245:SF23">
    <property type="entry name" value="NAD(P)-BINDING DOMAIN-CONTAINING PROTEIN"/>
    <property type="match status" value="1"/>
</dbReference>
<dbReference type="Pfam" id="PF01370">
    <property type="entry name" value="Epimerase"/>
    <property type="match status" value="1"/>
</dbReference>
<feature type="domain" description="NAD-dependent epimerase/dehydratase" evidence="1">
    <location>
        <begin position="4"/>
        <end position="227"/>
    </location>
</feature>
<evidence type="ECO:0000313" key="2">
    <source>
        <dbReference type="EMBL" id="SPF28170.1"/>
    </source>
</evidence>
<dbReference type="InterPro" id="IPR036291">
    <property type="entry name" value="NAD(P)-bd_dom_sf"/>
</dbReference>
<dbReference type="Gene3D" id="3.40.50.720">
    <property type="entry name" value="NAD(P)-binding Rossmann-like Domain"/>
    <property type="match status" value="1"/>
</dbReference>
<dbReference type="AlphaFoldDB" id="A0A2R8A823"/>
<dbReference type="SUPFAM" id="SSF51735">
    <property type="entry name" value="NAD(P)-binding Rossmann-fold domains"/>
    <property type="match status" value="1"/>
</dbReference>
<dbReference type="GO" id="GO:0033705">
    <property type="term" value="F:GDP-4-dehydro-6-deoxy-D-mannose reductase activity"/>
    <property type="evidence" value="ECO:0007669"/>
    <property type="project" value="UniProtKB-EC"/>
</dbReference>
<dbReference type="Proteomes" id="UP000244932">
    <property type="component" value="Unassembled WGS sequence"/>
</dbReference>
<dbReference type="PANTHER" id="PTHR43245">
    <property type="entry name" value="BIFUNCTIONAL POLYMYXIN RESISTANCE PROTEIN ARNA"/>
    <property type="match status" value="1"/>
</dbReference>
<reference evidence="2 3" key="1">
    <citation type="submission" date="2018-03" db="EMBL/GenBank/DDBJ databases">
        <authorList>
            <person name="Keele B.F."/>
        </authorList>
    </citation>
    <scope>NUCLEOTIDE SEQUENCE [LARGE SCALE GENOMIC DNA]</scope>
    <source>
        <strain evidence="2 3">CeCT 8812</strain>
    </source>
</reference>
<dbReference type="InterPro" id="IPR001509">
    <property type="entry name" value="Epimerase_deHydtase"/>
</dbReference>